<dbReference type="EMBL" id="CP001110">
    <property type="protein sequence ID" value="ACF44193.1"/>
    <property type="molecule type" value="Genomic_DNA"/>
</dbReference>
<evidence type="ECO:0000313" key="1">
    <source>
        <dbReference type="EMBL" id="ACF44193.1"/>
    </source>
</evidence>
<dbReference type="HOGENOM" id="CLU_2772246_0_0_10"/>
<dbReference type="Proteomes" id="UP000002724">
    <property type="component" value="Chromosome"/>
</dbReference>
<gene>
    <name evidence="1" type="ordered locus">Ppha_1981</name>
</gene>
<dbReference type="AlphaFoldDB" id="B4SCI8"/>
<dbReference type="KEGG" id="pph:Ppha_1981"/>
<dbReference type="STRING" id="324925.Ppha_1981"/>
<reference evidence="1 2" key="1">
    <citation type="submission" date="2008-06" db="EMBL/GenBank/DDBJ databases">
        <title>Complete sequence of Pelodictyon phaeoclathratiforme BU-1.</title>
        <authorList>
            <consortium name="US DOE Joint Genome Institute"/>
            <person name="Lucas S."/>
            <person name="Copeland A."/>
            <person name="Lapidus A."/>
            <person name="Glavina del Rio T."/>
            <person name="Dalin E."/>
            <person name="Tice H."/>
            <person name="Bruce D."/>
            <person name="Goodwin L."/>
            <person name="Pitluck S."/>
            <person name="Schmutz J."/>
            <person name="Larimer F."/>
            <person name="Land M."/>
            <person name="Hauser L."/>
            <person name="Kyrpides N."/>
            <person name="Mikhailova N."/>
            <person name="Liu Z."/>
            <person name="Li T."/>
            <person name="Zhao F."/>
            <person name="Overmann J."/>
            <person name="Bryant D.A."/>
            <person name="Richardson P."/>
        </authorList>
    </citation>
    <scope>NUCLEOTIDE SEQUENCE [LARGE SCALE GENOMIC DNA]</scope>
    <source>
        <strain evidence="2">DSM 5477 / BU-1</strain>
    </source>
</reference>
<evidence type="ECO:0000313" key="2">
    <source>
        <dbReference type="Proteomes" id="UP000002724"/>
    </source>
</evidence>
<sequence>MVHKLYATYDGHVLLPEGEVDLLPNHRYLIKIESPQQQRAEPKKNVLQRLSEKAMDLGVSDLASHTQRW</sequence>
<protein>
    <submittedName>
        <fullName evidence="1">Uncharacterized protein</fullName>
    </submittedName>
</protein>
<proteinExistence type="predicted"/>
<keyword evidence="2" id="KW-1185">Reference proteome</keyword>
<name>B4SCI8_PELPB</name>
<organism evidence="1 2">
    <name type="scientific">Pelodictyon phaeoclathratiforme (strain DSM 5477 / BU-1)</name>
    <dbReference type="NCBI Taxonomy" id="324925"/>
    <lineage>
        <taxon>Bacteria</taxon>
        <taxon>Pseudomonadati</taxon>
        <taxon>Chlorobiota</taxon>
        <taxon>Chlorobiia</taxon>
        <taxon>Chlorobiales</taxon>
        <taxon>Chlorobiaceae</taxon>
        <taxon>Chlorobium/Pelodictyon group</taxon>
        <taxon>Pelodictyon</taxon>
    </lineage>
</organism>
<accession>B4SCI8</accession>